<name>E6QVC4_9ZZZZ</name>
<evidence type="ECO:0000313" key="1">
    <source>
        <dbReference type="EMBL" id="CBI11197.1"/>
    </source>
</evidence>
<protein>
    <recommendedName>
        <fullName evidence="2">Addiction module toxin RelE</fullName>
    </recommendedName>
</protein>
<dbReference type="Pfam" id="PF15781">
    <property type="entry name" value="ParE-like_toxin"/>
    <property type="match status" value="1"/>
</dbReference>
<evidence type="ECO:0008006" key="2">
    <source>
        <dbReference type="Google" id="ProtNLM"/>
    </source>
</evidence>
<proteinExistence type="predicted"/>
<dbReference type="Gene3D" id="3.30.2310.20">
    <property type="entry name" value="RelE-like"/>
    <property type="match status" value="1"/>
</dbReference>
<gene>
    <name evidence="1" type="ORF">CARN7_2010</name>
</gene>
<comment type="caution">
    <text evidence="1">The sequence shown here is derived from an EMBL/GenBank/DDBJ whole genome shotgun (WGS) entry which is preliminary data.</text>
</comment>
<sequence length="90" mass="10134">MALKIKATPTFVKSIKKLHDKDKKTVDDAVREILAKPTIGETKKGDLSGVSVYKFKINTQEILLAYSVGPDELLLIALGTHENFYRDMKR</sequence>
<dbReference type="InterPro" id="IPR035093">
    <property type="entry name" value="RelE/ParE_toxin_dom_sf"/>
</dbReference>
<dbReference type="AlphaFoldDB" id="E6QVC4"/>
<reference evidence="1" key="1">
    <citation type="submission" date="2009-10" db="EMBL/GenBank/DDBJ databases">
        <title>Diversity of trophic interactions inside an arsenic-rich microbial ecosystem.</title>
        <authorList>
            <person name="Bertin P.N."/>
            <person name="Heinrich-Salmeron A."/>
            <person name="Pelletier E."/>
            <person name="Goulhen-Chollet F."/>
            <person name="Arsene-Ploetze F."/>
            <person name="Gallien S."/>
            <person name="Calteau A."/>
            <person name="Vallenet D."/>
            <person name="Casiot C."/>
            <person name="Chane-Woon-Ming B."/>
            <person name="Giloteaux L."/>
            <person name="Barakat M."/>
            <person name="Bonnefoy V."/>
            <person name="Bruneel O."/>
            <person name="Chandler M."/>
            <person name="Cleiss J."/>
            <person name="Duran R."/>
            <person name="Elbaz-Poulichet F."/>
            <person name="Fonknechten N."/>
            <person name="Lauga B."/>
            <person name="Mornico D."/>
            <person name="Ortet P."/>
            <person name="Schaeffer C."/>
            <person name="Siguier P."/>
            <person name="Alexander Thil Smith A."/>
            <person name="Van Dorsselaer A."/>
            <person name="Weissenbach J."/>
            <person name="Medigue C."/>
            <person name="Le Paslier D."/>
        </authorList>
    </citation>
    <scope>NUCLEOTIDE SEQUENCE</scope>
</reference>
<dbReference type="EMBL" id="CABR01000127">
    <property type="protein sequence ID" value="CBI11197.1"/>
    <property type="molecule type" value="Genomic_DNA"/>
</dbReference>
<dbReference type="InterPro" id="IPR031552">
    <property type="entry name" value="ParE-like_toxin"/>
</dbReference>
<dbReference type="SUPFAM" id="SSF143011">
    <property type="entry name" value="RelE-like"/>
    <property type="match status" value="1"/>
</dbReference>
<organism evidence="1">
    <name type="scientific">mine drainage metagenome</name>
    <dbReference type="NCBI Taxonomy" id="410659"/>
    <lineage>
        <taxon>unclassified sequences</taxon>
        <taxon>metagenomes</taxon>
        <taxon>ecological metagenomes</taxon>
    </lineage>
</organism>
<accession>E6QVC4</accession>